<dbReference type="AlphaFoldDB" id="A0A812YDE9"/>
<comment type="caution">
    <text evidence="1">The sequence shown here is derived from an EMBL/GenBank/DDBJ whole genome shotgun (WGS) entry which is preliminary data.</text>
</comment>
<proteinExistence type="predicted"/>
<dbReference type="InterPro" id="IPR029787">
    <property type="entry name" value="Nucleotide_cyclase"/>
</dbReference>
<accession>A0A812YDE9</accession>
<gene>
    <name evidence="1" type="primary">cya</name>
    <name evidence="1" type="ORF">SPIL2461_LOCUS22701</name>
</gene>
<reference evidence="1" key="1">
    <citation type="submission" date="2021-02" db="EMBL/GenBank/DDBJ databases">
        <authorList>
            <person name="Dougan E. K."/>
            <person name="Rhodes N."/>
            <person name="Thang M."/>
            <person name="Chan C."/>
        </authorList>
    </citation>
    <scope>NUCLEOTIDE SEQUENCE</scope>
</reference>
<keyword evidence="2" id="KW-1185">Reference proteome</keyword>
<evidence type="ECO:0000313" key="1">
    <source>
        <dbReference type="EMBL" id="CAE7770721.1"/>
    </source>
</evidence>
<dbReference type="EMBL" id="CAJNIZ010047561">
    <property type="protein sequence ID" value="CAE7770721.1"/>
    <property type="molecule type" value="Genomic_DNA"/>
</dbReference>
<name>A0A812YDE9_SYMPI</name>
<evidence type="ECO:0000313" key="2">
    <source>
        <dbReference type="Proteomes" id="UP000649617"/>
    </source>
</evidence>
<dbReference type="PANTHER" id="PTHR43336">
    <property type="entry name" value="OXYGEN SENSOR HISTIDINE KINASE RESPONSE REGULATOR DEVS/DOSS"/>
    <property type="match status" value="1"/>
</dbReference>
<dbReference type="Proteomes" id="UP000649617">
    <property type="component" value="Unassembled WGS sequence"/>
</dbReference>
<dbReference type="OrthoDB" id="60033at2759"/>
<sequence length="436" mass="48374">MIAKVETIRANPLAAMKVADEEFKVEEINRAKAAKQEKTRCQAFLESMGCYSKRENAEIMETVILEKTIIKLGSLLALGFGEAGANIIEHNMHGVDSACVDAMVEGTRVECILGATRIRDFSTATEVLQAKVMTFVNQIAEIVHGVVDEFHGAANKNNGDTFLMIWRVAGDDEKVAKMADMSILAFTRILGAIHRTPVLAAYRGHPGLQQRLGKNCRVNLSSGLHYGWAIEGAVGSEFKIDASYLSPNVSIAETVERATQIYGVSLLVAESVVSICSAPVAAKCRLVDRVIITGSVVPMDLYVIDLDYMSLTVEPPLGPQRWTTKDRFKVRQFLEHEKDQKLADNVSMVNLFNENADIASMRFRFTLEFIHVFNMGYQNYSQGEWQVAQRMLARTRDMLGVEDGPSIALLKFMERTNFEAPDNWSGIRDLGHASLS</sequence>
<organism evidence="1 2">
    <name type="scientific">Symbiodinium pilosum</name>
    <name type="common">Dinoflagellate</name>
    <dbReference type="NCBI Taxonomy" id="2952"/>
    <lineage>
        <taxon>Eukaryota</taxon>
        <taxon>Sar</taxon>
        <taxon>Alveolata</taxon>
        <taxon>Dinophyceae</taxon>
        <taxon>Suessiales</taxon>
        <taxon>Symbiodiniaceae</taxon>
        <taxon>Symbiodinium</taxon>
    </lineage>
</organism>
<dbReference type="Gene3D" id="3.30.70.1230">
    <property type="entry name" value="Nucleotide cyclase"/>
    <property type="match status" value="1"/>
</dbReference>
<protein>
    <submittedName>
        <fullName evidence="1">Cya protein</fullName>
    </submittedName>
</protein>
<dbReference type="PANTHER" id="PTHR43336:SF3">
    <property type="entry name" value="GUANYLATE CYCLASE DOMAIN-CONTAINING PROTEIN"/>
    <property type="match status" value="1"/>
</dbReference>
<dbReference type="SUPFAM" id="SSF55073">
    <property type="entry name" value="Nucleotide cyclase"/>
    <property type="match status" value="1"/>
</dbReference>